<keyword evidence="2" id="KW-1185">Reference proteome</keyword>
<evidence type="ECO:0000313" key="1">
    <source>
        <dbReference type="EMBL" id="PWN42970.1"/>
    </source>
</evidence>
<name>A0A316VZK6_9BASI</name>
<accession>A0A316VZK6</accession>
<proteinExistence type="predicted"/>
<gene>
    <name evidence="1" type="ORF">IE81DRAFT_322897</name>
</gene>
<dbReference type="RefSeq" id="XP_025370130.1">
    <property type="nucleotide sequence ID" value="XM_025513773.1"/>
</dbReference>
<protein>
    <submittedName>
        <fullName evidence="1">Uncharacterized protein</fullName>
    </submittedName>
</protein>
<reference evidence="1 2" key="1">
    <citation type="journal article" date="2018" name="Mol. Biol. Evol.">
        <title>Broad Genomic Sampling Reveals a Smut Pathogenic Ancestry of the Fungal Clade Ustilaginomycotina.</title>
        <authorList>
            <person name="Kijpornyongpan T."/>
            <person name="Mondo S.J."/>
            <person name="Barry K."/>
            <person name="Sandor L."/>
            <person name="Lee J."/>
            <person name="Lipzen A."/>
            <person name="Pangilinan J."/>
            <person name="LaButti K."/>
            <person name="Hainaut M."/>
            <person name="Henrissat B."/>
            <person name="Grigoriev I.V."/>
            <person name="Spatafora J.W."/>
            <person name="Aime M.C."/>
        </authorList>
    </citation>
    <scope>NUCLEOTIDE SEQUENCE [LARGE SCALE GENOMIC DNA]</scope>
    <source>
        <strain evidence="1 2">MCA 4658</strain>
    </source>
</reference>
<organism evidence="1 2">
    <name type="scientific">Ceraceosorus guamensis</name>
    <dbReference type="NCBI Taxonomy" id="1522189"/>
    <lineage>
        <taxon>Eukaryota</taxon>
        <taxon>Fungi</taxon>
        <taxon>Dikarya</taxon>
        <taxon>Basidiomycota</taxon>
        <taxon>Ustilaginomycotina</taxon>
        <taxon>Exobasidiomycetes</taxon>
        <taxon>Ceraceosorales</taxon>
        <taxon>Ceraceosoraceae</taxon>
        <taxon>Ceraceosorus</taxon>
    </lineage>
</organism>
<evidence type="ECO:0000313" key="2">
    <source>
        <dbReference type="Proteomes" id="UP000245783"/>
    </source>
</evidence>
<dbReference type="EMBL" id="KZ819374">
    <property type="protein sequence ID" value="PWN42970.1"/>
    <property type="molecule type" value="Genomic_DNA"/>
</dbReference>
<sequence length="172" mass="18383">MEQVYWSLAAPPLRFVILKGFSLKGGGGDPDSVSLLLLARVGVRTPGKLLPDPEFSGEPELLFVGLCIVVGLRSWAANPLRRFGETGRTSFEGLEEALMVVLWERGLGTFSFIRTWEGDAVITQSSFEGIFLTSGRGSDAESGELTVLPRELRGVAMVPVLAIASIFGGLAG</sequence>
<dbReference type="GeneID" id="37035643"/>
<dbReference type="Proteomes" id="UP000245783">
    <property type="component" value="Unassembled WGS sequence"/>
</dbReference>
<dbReference type="AlphaFoldDB" id="A0A316VZK6"/>
<dbReference type="InParanoid" id="A0A316VZK6"/>